<name>A0A3B0UJ79_9ZZZZ</name>
<feature type="compositionally biased region" description="Low complexity" evidence="1">
    <location>
        <begin position="87"/>
        <end position="98"/>
    </location>
</feature>
<feature type="compositionally biased region" description="Low complexity" evidence="1">
    <location>
        <begin position="43"/>
        <end position="54"/>
    </location>
</feature>
<evidence type="ECO:0000256" key="1">
    <source>
        <dbReference type="SAM" id="MobiDB-lite"/>
    </source>
</evidence>
<dbReference type="EMBL" id="UOET01000557">
    <property type="protein sequence ID" value="VAW30738.1"/>
    <property type="molecule type" value="Genomic_DNA"/>
</dbReference>
<evidence type="ECO:0000313" key="2">
    <source>
        <dbReference type="EMBL" id="VAW30738.1"/>
    </source>
</evidence>
<sequence length="263" mass="29821">NDAEPVTASSESKPVYQTPKTVPQQAAKSETQPSVVSEKARPRAPQQQQTAQVAKENETPDVREKPEASSEVPKAKVPAEKPVEENTTQPQPATSPSPRKTKVTTSRPSGHGHTIRNISIKDTLNALKTKNKQASDEPEPIIINEFTQEKLEQAWHKFVESFKEKSPNFVLTLSKGHPVLKENFNIEYHVPNIIIKDDKLNINILLDYLKKELNNNQIKLEAIVDKHAQQKEAYTDRERFEKLSKEYPKLTKLKNELDMELGF</sequence>
<dbReference type="AlphaFoldDB" id="A0A3B0UJ79"/>
<feature type="non-terminal residue" evidence="2">
    <location>
        <position position="1"/>
    </location>
</feature>
<feature type="compositionally biased region" description="Polar residues" evidence="1">
    <location>
        <begin position="18"/>
        <end position="35"/>
    </location>
</feature>
<accession>A0A3B0UJ79</accession>
<gene>
    <name evidence="2" type="ORF">MNBD_BACTEROID07-1075</name>
</gene>
<evidence type="ECO:0008006" key="3">
    <source>
        <dbReference type="Google" id="ProtNLM"/>
    </source>
</evidence>
<proteinExistence type="predicted"/>
<organism evidence="2">
    <name type="scientific">hydrothermal vent metagenome</name>
    <dbReference type="NCBI Taxonomy" id="652676"/>
    <lineage>
        <taxon>unclassified sequences</taxon>
        <taxon>metagenomes</taxon>
        <taxon>ecological metagenomes</taxon>
    </lineage>
</organism>
<protein>
    <recommendedName>
        <fullName evidence="3">DNA polymerase III subunits gamma and tau</fullName>
    </recommendedName>
</protein>
<feature type="compositionally biased region" description="Basic and acidic residues" evidence="1">
    <location>
        <begin position="55"/>
        <end position="84"/>
    </location>
</feature>
<feature type="region of interest" description="Disordered" evidence="1">
    <location>
        <begin position="1"/>
        <end position="122"/>
    </location>
</feature>
<reference evidence="2" key="1">
    <citation type="submission" date="2018-06" db="EMBL/GenBank/DDBJ databases">
        <authorList>
            <person name="Zhirakovskaya E."/>
        </authorList>
    </citation>
    <scope>NUCLEOTIDE SEQUENCE</scope>
</reference>